<proteinExistence type="inferred from homology"/>
<evidence type="ECO:0000256" key="2">
    <source>
        <dbReference type="ARBA" id="ARBA00007365"/>
    </source>
</evidence>
<dbReference type="eggNOG" id="COG0652">
    <property type="taxonomic scope" value="Bacteria"/>
</dbReference>
<evidence type="ECO:0000313" key="8">
    <source>
        <dbReference type="Proteomes" id="UP000002209"/>
    </source>
</evidence>
<evidence type="ECO:0000256" key="1">
    <source>
        <dbReference type="ARBA" id="ARBA00002388"/>
    </source>
</evidence>
<dbReference type="PRINTS" id="PR00153">
    <property type="entry name" value="CSAPPISMRASE"/>
</dbReference>
<dbReference type="PANTHER" id="PTHR45625:SF4">
    <property type="entry name" value="PEPTIDYLPROLYL ISOMERASE DOMAIN AND WD REPEAT-CONTAINING PROTEIN 1"/>
    <property type="match status" value="1"/>
</dbReference>
<dbReference type="SUPFAM" id="SSF50891">
    <property type="entry name" value="Cyclophilin-like"/>
    <property type="match status" value="1"/>
</dbReference>
<dbReference type="HOGENOM" id="CLU_012062_16_4_0"/>
<feature type="domain" description="PPIase cyclophilin-type" evidence="6">
    <location>
        <begin position="1"/>
        <end position="123"/>
    </location>
</feature>
<name>C1A799_GEMAT</name>
<dbReference type="AlphaFoldDB" id="C1A799"/>
<keyword evidence="8" id="KW-1185">Reference proteome</keyword>
<dbReference type="EMBL" id="AP009153">
    <property type="protein sequence ID" value="BAH38109.1"/>
    <property type="molecule type" value="Genomic_DNA"/>
</dbReference>
<gene>
    <name evidence="7" type="ordered locus">GAU_1067</name>
</gene>
<accession>C1A799</accession>
<keyword evidence="3 5" id="KW-0697">Rotamase</keyword>
<evidence type="ECO:0000259" key="6">
    <source>
        <dbReference type="PROSITE" id="PS50072"/>
    </source>
</evidence>
<dbReference type="Gene3D" id="2.40.100.10">
    <property type="entry name" value="Cyclophilin-like"/>
    <property type="match status" value="1"/>
</dbReference>
<dbReference type="InterPro" id="IPR029000">
    <property type="entry name" value="Cyclophilin-like_dom_sf"/>
</dbReference>
<dbReference type="InterPro" id="IPR024936">
    <property type="entry name" value="Cyclophilin-type_PPIase"/>
</dbReference>
<dbReference type="InterPro" id="IPR044666">
    <property type="entry name" value="Cyclophilin_A-like"/>
</dbReference>
<keyword evidence="4 5" id="KW-0413">Isomerase</keyword>
<comment type="function">
    <text evidence="1 5">PPIases accelerate the folding of proteins. It catalyzes the cis-trans isomerization of proline imidic peptide bonds in oligopeptides.</text>
</comment>
<dbReference type="STRING" id="379066.GAU_1067"/>
<evidence type="ECO:0000256" key="3">
    <source>
        <dbReference type="ARBA" id="ARBA00023110"/>
    </source>
</evidence>
<dbReference type="PIRSF" id="PIRSF001467">
    <property type="entry name" value="Peptidylpro_ismrse"/>
    <property type="match status" value="1"/>
</dbReference>
<dbReference type="KEGG" id="gau:GAU_1067"/>
<dbReference type="Proteomes" id="UP000002209">
    <property type="component" value="Chromosome"/>
</dbReference>
<dbReference type="EC" id="5.2.1.8" evidence="5"/>
<reference evidence="8" key="1">
    <citation type="submission" date="2006-03" db="EMBL/GenBank/DDBJ databases">
        <title>Complete genome sequence of Gemmatimonas aurantiaca T-27 that represents a novel phylum Gemmatimonadetes.</title>
        <authorList>
            <person name="Takasaki K."/>
            <person name="Ichikawa N."/>
            <person name="Miura H."/>
            <person name="Matsushita S."/>
            <person name="Watanabe Y."/>
            <person name="Oguchi A."/>
            <person name="Ankai A."/>
            <person name="Yashiro I."/>
            <person name="Takahashi M."/>
            <person name="Terui Y."/>
            <person name="Fukui S."/>
            <person name="Yokoyama H."/>
            <person name="Tanikawa S."/>
            <person name="Hanada S."/>
            <person name="Kamagata Y."/>
            <person name="Fujita N."/>
        </authorList>
    </citation>
    <scope>NUCLEOTIDE SEQUENCE [LARGE SCALE GENOMIC DNA]</scope>
    <source>
        <strain evidence="8">T-27 / DSM 14586 / JCM 11422 / NBRC 100505</strain>
    </source>
</reference>
<comment type="similarity">
    <text evidence="2 5">Belongs to the cyclophilin-type PPIase family.</text>
</comment>
<evidence type="ECO:0000256" key="5">
    <source>
        <dbReference type="RuleBase" id="RU363019"/>
    </source>
</evidence>
<evidence type="ECO:0000313" key="7">
    <source>
        <dbReference type="EMBL" id="BAH38109.1"/>
    </source>
</evidence>
<dbReference type="Pfam" id="PF00160">
    <property type="entry name" value="Pro_isomerase"/>
    <property type="match status" value="1"/>
</dbReference>
<dbReference type="PROSITE" id="PS50072">
    <property type="entry name" value="CSA_PPIASE_2"/>
    <property type="match status" value="1"/>
</dbReference>
<organism evidence="7 8">
    <name type="scientific">Gemmatimonas aurantiaca (strain DSM 14586 / JCM 11422 / NBRC 100505 / T-27)</name>
    <dbReference type="NCBI Taxonomy" id="379066"/>
    <lineage>
        <taxon>Bacteria</taxon>
        <taxon>Pseudomonadati</taxon>
        <taxon>Gemmatimonadota</taxon>
        <taxon>Gemmatimonadia</taxon>
        <taxon>Gemmatimonadales</taxon>
        <taxon>Gemmatimonadaceae</taxon>
        <taxon>Gemmatimonas</taxon>
    </lineage>
</organism>
<dbReference type="PANTHER" id="PTHR45625">
    <property type="entry name" value="PEPTIDYL-PROLYL CIS-TRANS ISOMERASE-RELATED"/>
    <property type="match status" value="1"/>
</dbReference>
<evidence type="ECO:0000256" key="4">
    <source>
        <dbReference type="ARBA" id="ARBA00023235"/>
    </source>
</evidence>
<protein>
    <recommendedName>
        <fullName evidence="5">Peptidyl-prolyl cis-trans isomerase</fullName>
        <shortName evidence="5">PPIase</shortName>
        <ecNumber evidence="5">5.2.1.8</ecNumber>
    </recommendedName>
</protein>
<dbReference type="InterPro" id="IPR002130">
    <property type="entry name" value="Cyclophilin-type_PPIase_dom"/>
</dbReference>
<dbReference type="GO" id="GO:0003755">
    <property type="term" value="F:peptidyl-prolyl cis-trans isomerase activity"/>
    <property type="evidence" value="ECO:0007669"/>
    <property type="project" value="UniProtKB-UniRule"/>
</dbReference>
<comment type="catalytic activity">
    <reaction evidence="5">
        <text>[protein]-peptidylproline (omega=180) = [protein]-peptidylproline (omega=0)</text>
        <dbReference type="Rhea" id="RHEA:16237"/>
        <dbReference type="Rhea" id="RHEA-COMP:10747"/>
        <dbReference type="Rhea" id="RHEA-COMP:10748"/>
        <dbReference type="ChEBI" id="CHEBI:83833"/>
        <dbReference type="ChEBI" id="CHEBI:83834"/>
        <dbReference type="EC" id="5.2.1.8"/>
    </reaction>
</comment>
<sequence length="146" mass="15816">MRGLGTIRIRLLTEDAPATVHTFVTLAERGDFNGRTLHRVVSSFVLQGGSPGADEYDPATSSFMRDEIGGSHRRGTFGISTRGRDTGDGQMFINLVDNVRLDNDYTVFAETISGLDVIDRIQEGNVIESITIQRASAGAGRSGARR</sequence>